<sequence length="74" mass="8511">MYPSSVGRNCCLVCCLLWQHLRETLPLSHVHAPDKIPEPPCDWAIVCLPPLRAYLELWMRAFSLVKIHSQTLGR</sequence>
<dbReference type="Proteomes" id="UP000807025">
    <property type="component" value="Unassembled WGS sequence"/>
</dbReference>
<keyword evidence="2" id="KW-1185">Reference proteome</keyword>
<evidence type="ECO:0000313" key="1">
    <source>
        <dbReference type="EMBL" id="KAF9491126.1"/>
    </source>
</evidence>
<reference evidence="1" key="1">
    <citation type="submission" date="2020-11" db="EMBL/GenBank/DDBJ databases">
        <authorList>
            <consortium name="DOE Joint Genome Institute"/>
            <person name="Ahrendt S."/>
            <person name="Riley R."/>
            <person name="Andreopoulos W."/>
            <person name="Labutti K."/>
            <person name="Pangilinan J."/>
            <person name="Ruiz-Duenas F.J."/>
            <person name="Barrasa J.M."/>
            <person name="Sanchez-Garcia M."/>
            <person name="Camarero S."/>
            <person name="Miyauchi S."/>
            <person name="Serrano A."/>
            <person name="Linde D."/>
            <person name="Babiker R."/>
            <person name="Drula E."/>
            <person name="Ayuso-Fernandez I."/>
            <person name="Pacheco R."/>
            <person name="Padilla G."/>
            <person name="Ferreira P."/>
            <person name="Barriuso J."/>
            <person name="Kellner H."/>
            <person name="Castanera R."/>
            <person name="Alfaro M."/>
            <person name="Ramirez L."/>
            <person name="Pisabarro A.G."/>
            <person name="Kuo A."/>
            <person name="Tritt A."/>
            <person name="Lipzen A."/>
            <person name="He G."/>
            <person name="Yan M."/>
            <person name="Ng V."/>
            <person name="Cullen D."/>
            <person name="Martin F."/>
            <person name="Rosso M.-N."/>
            <person name="Henrissat B."/>
            <person name="Hibbett D."/>
            <person name="Martinez A.T."/>
            <person name="Grigoriev I.V."/>
        </authorList>
    </citation>
    <scope>NUCLEOTIDE SEQUENCE</scope>
    <source>
        <strain evidence="1">ATCC 90797</strain>
    </source>
</reference>
<comment type="caution">
    <text evidence="1">The sequence shown here is derived from an EMBL/GenBank/DDBJ whole genome shotgun (WGS) entry which is preliminary data.</text>
</comment>
<proteinExistence type="predicted"/>
<gene>
    <name evidence="1" type="ORF">BDN71DRAFT_1453442</name>
</gene>
<dbReference type="EMBL" id="MU154626">
    <property type="protein sequence ID" value="KAF9491126.1"/>
    <property type="molecule type" value="Genomic_DNA"/>
</dbReference>
<accession>A0A9P5ZP62</accession>
<dbReference type="AlphaFoldDB" id="A0A9P5ZP62"/>
<name>A0A9P5ZP62_PLEER</name>
<evidence type="ECO:0000313" key="2">
    <source>
        <dbReference type="Proteomes" id="UP000807025"/>
    </source>
</evidence>
<organism evidence="1 2">
    <name type="scientific">Pleurotus eryngii</name>
    <name type="common">Boletus of the steppes</name>
    <dbReference type="NCBI Taxonomy" id="5323"/>
    <lineage>
        <taxon>Eukaryota</taxon>
        <taxon>Fungi</taxon>
        <taxon>Dikarya</taxon>
        <taxon>Basidiomycota</taxon>
        <taxon>Agaricomycotina</taxon>
        <taxon>Agaricomycetes</taxon>
        <taxon>Agaricomycetidae</taxon>
        <taxon>Agaricales</taxon>
        <taxon>Pleurotineae</taxon>
        <taxon>Pleurotaceae</taxon>
        <taxon>Pleurotus</taxon>
    </lineage>
</organism>
<protein>
    <submittedName>
        <fullName evidence="1">Uncharacterized protein</fullName>
    </submittedName>
</protein>